<evidence type="ECO:0000313" key="4">
    <source>
        <dbReference type="Proteomes" id="UP001333110"/>
    </source>
</evidence>
<dbReference type="InterPro" id="IPR019332">
    <property type="entry name" value="OSCP1"/>
</dbReference>
<dbReference type="InterPro" id="IPR001163">
    <property type="entry name" value="Sm_dom_euk/arc"/>
</dbReference>
<organism evidence="3 4">
    <name type="scientific">Mycteria americana</name>
    <name type="common">Wood stork</name>
    <dbReference type="NCBI Taxonomy" id="33587"/>
    <lineage>
        <taxon>Eukaryota</taxon>
        <taxon>Metazoa</taxon>
        <taxon>Chordata</taxon>
        <taxon>Craniata</taxon>
        <taxon>Vertebrata</taxon>
        <taxon>Euteleostomi</taxon>
        <taxon>Archelosauria</taxon>
        <taxon>Archosauria</taxon>
        <taxon>Dinosauria</taxon>
        <taxon>Saurischia</taxon>
        <taxon>Theropoda</taxon>
        <taxon>Coelurosauria</taxon>
        <taxon>Aves</taxon>
        <taxon>Neognathae</taxon>
        <taxon>Neoaves</taxon>
        <taxon>Aequornithes</taxon>
        <taxon>Ciconiiformes</taxon>
        <taxon>Ciconiidae</taxon>
        <taxon>Mycteria</taxon>
    </lineage>
</organism>
<dbReference type="AlphaFoldDB" id="A0AAN7MQ48"/>
<dbReference type="Proteomes" id="UP001333110">
    <property type="component" value="Unassembled WGS sequence"/>
</dbReference>
<dbReference type="GO" id="GO:0005886">
    <property type="term" value="C:plasma membrane"/>
    <property type="evidence" value="ECO:0007669"/>
    <property type="project" value="TreeGrafter"/>
</dbReference>
<feature type="compositionally biased region" description="Low complexity" evidence="1">
    <location>
        <begin position="373"/>
        <end position="386"/>
    </location>
</feature>
<feature type="domain" description="Sm" evidence="2">
    <location>
        <begin position="477"/>
        <end position="549"/>
    </location>
</feature>
<keyword evidence="4" id="KW-1185">Reference proteome</keyword>
<evidence type="ECO:0000313" key="3">
    <source>
        <dbReference type="EMBL" id="KAK4809006.1"/>
    </source>
</evidence>
<dbReference type="SUPFAM" id="SSF50182">
    <property type="entry name" value="Sm-like ribonucleoproteins"/>
    <property type="match status" value="1"/>
</dbReference>
<dbReference type="GO" id="GO:0005737">
    <property type="term" value="C:cytoplasm"/>
    <property type="evidence" value="ECO:0007669"/>
    <property type="project" value="TreeGrafter"/>
</dbReference>
<dbReference type="Pfam" id="PF01423">
    <property type="entry name" value="LSM"/>
    <property type="match status" value="1"/>
</dbReference>
<dbReference type="PROSITE" id="PS52002">
    <property type="entry name" value="SM"/>
    <property type="match status" value="1"/>
</dbReference>
<sequence length="584" mass="64669">MSARTLPLLFLNLGGEMLYILDQRLRAQSIPGEKARKDEWTDVDRKRVMNDIITTMFNKKFMEELFKPQELYSKKALRTVYDRLAHASIMRLNQASMDKLYDLMTMAFKYQVLLCPRPKDILLVTFNHLDAIKDFVRDSPGILNQVDETFRQLIETYSCLSAGEFQLIRQTLLIFFQDMHIRVSIFLKDKVQNSNGRFVLPISGPVPWGTEVPGLIRMFNRNGDEVKRTEFTTDGNYVTPQREGSFDLYGDRVLKLGTNMYSVSRPVETHMSGSSKNLASHAKENIAPNPLAKEELNFLARLLGGLEIKKPGGSETGFRLNLFTTDEEEEHAALTRPEELSYKVINIEATQGFTGIGKQLGMSQYSPVRPSKGPRAGAAGGALPHPGGAGGGGAAPGELREGRGPAGADGRALSDIKGLRTPDCDRLRAGTGRGRGRGRAGGGRSAQAGPPLPAGGAGGRAMEVSHSVKERTIAENSLVILLQGLHGHVTTVDLRDESTATGRVTNVDAFMNVRLAKVTFTDRQGTVSHLDELFVTGRNIRYVHIPDEVDIRATIERQLQAIHRVRYFGGRDKGRKEFPRAKHK</sequence>
<dbReference type="CDD" id="cd01733">
    <property type="entry name" value="LSm10"/>
    <property type="match status" value="1"/>
</dbReference>
<evidence type="ECO:0000259" key="2">
    <source>
        <dbReference type="PROSITE" id="PS52002"/>
    </source>
</evidence>
<gene>
    <name evidence="3" type="ORF">QYF61_024987</name>
</gene>
<comment type="caution">
    <text evidence="3">The sequence shown here is derived from an EMBL/GenBank/DDBJ whole genome shotgun (WGS) entry which is preliminary data.</text>
</comment>
<reference evidence="3 4" key="1">
    <citation type="journal article" date="2023" name="J. Hered.">
        <title>Chromosome-level genome of the wood stork (Mycteria americana) provides insight into avian chromosome evolution.</title>
        <authorList>
            <person name="Flamio R. Jr."/>
            <person name="Ramstad K.M."/>
        </authorList>
    </citation>
    <scope>NUCLEOTIDE SEQUENCE [LARGE SCALE GENOMIC DNA]</scope>
    <source>
        <strain evidence="3">JAX WOST 10</strain>
    </source>
</reference>
<name>A0AAN7MQ48_MYCAM</name>
<dbReference type="Pfam" id="PF10188">
    <property type="entry name" value="Oscp1"/>
    <property type="match status" value="1"/>
</dbReference>
<dbReference type="InterPro" id="IPR010920">
    <property type="entry name" value="LSM_dom_sf"/>
</dbReference>
<dbReference type="PANTHER" id="PTHR21439:SF0">
    <property type="entry name" value="PROTEIN OSCP1"/>
    <property type="match status" value="1"/>
</dbReference>
<dbReference type="SMART" id="SM00651">
    <property type="entry name" value="Sm"/>
    <property type="match status" value="1"/>
</dbReference>
<dbReference type="PANTHER" id="PTHR21439">
    <property type="entry name" value="OXIDORED-NITRO DOMAIN-CONTAINING PROTEIN"/>
    <property type="match status" value="1"/>
</dbReference>
<evidence type="ECO:0000256" key="1">
    <source>
        <dbReference type="SAM" id="MobiDB-lite"/>
    </source>
</evidence>
<dbReference type="Gene3D" id="2.30.30.100">
    <property type="match status" value="1"/>
</dbReference>
<feature type="compositionally biased region" description="Basic and acidic residues" evidence="1">
    <location>
        <begin position="412"/>
        <end position="428"/>
    </location>
</feature>
<accession>A0AAN7MQ48</accession>
<dbReference type="EMBL" id="JAUNZN010000023">
    <property type="protein sequence ID" value="KAK4809006.1"/>
    <property type="molecule type" value="Genomic_DNA"/>
</dbReference>
<protein>
    <recommendedName>
        <fullName evidence="2">Sm domain-containing protein</fullName>
    </recommendedName>
</protein>
<dbReference type="GO" id="GO:0003723">
    <property type="term" value="F:RNA binding"/>
    <property type="evidence" value="ECO:0007669"/>
    <property type="project" value="InterPro"/>
</dbReference>
<dbReference type="InterPro" id="IPR047575">
    <property type="entry name" value="Sm"/>
</dbReference>
<feature type="region of interest" description="Disordered" evidence="1">
    <location>
        <begin position="365"/>
        <end position="464"/>
    </location>
</feature>
<proteinExistence type="predicted"/>